<dbReference type="Proteomes" id="UP000006265">
    <property type="component" value="Unassembled WGS sequence"/>
</dbReference>
<feature type="transmembrane region" description="Helical" evidence="5">
    <location>
        <begin position="454"/>
        <end position="471"/>
    </location>
</feature>
<dbReference type="STRING" id="1122247.GCA_000379865_01401"/>
<gene>
    <name evidence="7" type="ORF">C731_4773</name>
</gene>
<feature type="transmembrane region" description="Helical" evidence="5">
    <location>
        <begin position="378"/>
        <end position="397"/>
    </location>
</feature>
<feature type="transmembrane region" description="Helical" evidence="5">
    <location>
        <begin position="108"/>
        <end position="126"/>
    </location>
</feature>
<dbReference type="GO" id="GO:0016020">
    <property type="term" value="C:membrane"/>
    <property type="evidence" value="ECO:0007669"/>
    <property type="project" value="UniProtKB-SubCell"/>
</dbReference>
<keyword evidence="2 5" id="KW-0812">Transmembrane</keyword>
<evidence type="ECO:0000256" key="4">
    <source>
        <dbReference type="ARBA" id="ARBA00023136"/>
    </source>
</evidence>
<feature type="transmembrane region" description="Helical" evidence="5">
    <location>
        <begin position="73"/>
        <end position="96"/>
    </location>
</feature>
<evidence type="ECO:0000259" key="6">
    <source>
        <dbReference type="Pfam" id="PF13515"/>
    </source>
</evidence>
<feature type="transmembrane region" description="Helical" evidence="5">
    <location>
        <begin position="429"/>
        <end position="448"/>
    </location>
</feature>
<dbReference type="EMBL" id="AMRA01000154">
    <property type="protein sequence ID" value="EKF21244.1"/>
    <property type="molecule type" value="Genomic_DNA"/>
</dbReference>
<dbReference type="InterPro" id="IPR049453">
    <property type="entry name" value="Memb_transporter_dom"/>
</dbReference>
<name>K5BIE9_MYCHD</name>
<comment type="caution">
    <text evidence="7">The sequence shown here is derived from an EMBL/GenBank/DDBJ whole genome shotgun (WGS) entry which is preliminary data.</text>
</comment>
<evidence type="ECO:0000256" key="1">
    <source>
        <dbReference type="ARBA" id="ARBA00004141"/>
    </source>
</evidence>
<evidence type="ECO:0000256" key="2">
    <source>
        <dbReference type="ARBA" id="ARBA00022692"/>
    </source>
</evidence>
<feature type="transmembrane region" description="Helical" evidence="5">
    <location>
        <begin position="132"/>
        <end position="153"/>
    </location>
</feature>
<evidence type="ECO:0000313" key="8">
    <source>
        <dbReference type="Proteomes" id="UP000006265"/>
    </source>
</evidence>
<comment type="subcellular location">
    <subcellularLocation>
        <location evidence="1">Membrane</location>
        <topology evidence="1">Multi-pass membrane protein</topology>
    </subcellularLocation>
</comment>
<keyword evidence="4 5" id="KW-0472">Membrane</keyword>
<accession>K5BIE9</accession>
<dbReference type="PATRIC" id="fig|1122247.3.peg.4573"/>
<proteinExistence type="predicted"/>
<organism evidence="7 8">
    <name type="scientific">Mycolicibacterium hassiacum (strain DSM 44199 / CIP 105218 / JCM 12690 / 3849)</name>
    <name type="common">Mycobacterium hassiacum</name>
    <dbReference type="NCBI Taxonomy" id="1122247"/>
    <lineage>
        <taxon>Bacteria</taxon>
        <taxon>Bacillati</taxon>
        <taxon>Actinomycetota</taxon>
        <taxon>Actinomycetes</taxon>
        <taxon>Mycobacteriales</taxon>
        <taxon>Mycobacteriaceae</taxon>
        <taxon>Mycolicibacterium</taxon>
    </lineage>
</organism>
<dbReference type="RefSeq" id="WP_005632490.1">
    <property type="nucleotide sequence ID" value="NZ_AMRA01000154.1"/>
</dbReference>
<sequence>MDVMRPVMPEIGAVARSSAAVLAVALLALLLDSGTAAVCAVGAGVVCSGVALQDSPGGRVQLVLLVTLQLTGAVLLGSLTSAHTALFLAVAALWSFGAGMQWALGRHAGLIAAAATALLIVTPPTPPTARTVAVAVLATLAAGVAQAVLIAIWPPRRWRTQRAALAWAYRSLASDARRLAEDRDAPLDPAQLTWLRDTFADTQAGRRPAAYQGGHRLPERLMAAMVALRDTGADRDLVAKLLTDAAVALDAIAESKHTARHVAEHALVRVDATAAALSGEQGEAAQRFSRQLQQAAELRFPNLLQPEIIGPLRRAVTEVRGHLQRNSPILRHAVRLAVCVVLAIAGDRFAPIMHGHWIALTVLLVLRPETAHTYTRCIGRVGGLAGGIVAASLLMLVWQPTGWPAAVVAVLLFGVAHWAFRFGYLADSAALGAAVVFLLEIDPATAGATLEDRLFSVVIGGGLAVVAHVTLPDDLLTRLHQRAGELLKTEIDYAAIVIKAYVHEFDRPTDAMSAAWQRAFRARAAFEAASGAARASRELRRWLRTYRAALNAVTTACTSLERSLPAQPPAGLPVEFVTAVDDYIEALQGAPPTPAQPWTVDVAALTAAEQKLREQAATLPSESAAARVLVAEVATITRNLVEIATTREPISAR</sequence>
<dbReference type="AlphaFoldDB" id="K5BIE9"/>
<evidence type="ECO:0000313" key="7">
    <source>
        <dbReference type="EMBL" id="EKF21244.1"/>
    </source>
</evidence>
<keyword evidence="8" id="KW-1185">Reference proteome</keyword>
<keyword evidence="3 5" id="KW-1133">Transmembrane helix</keyword>
<feature type="domain" description="Integral membrane bound transporter" evidence="6">
    <location>
        <begin position="349"/>
        <end position="466"/>
    </location>
</feature>
<dbReference type="OrthoDB" id="3816110at2"/>
<protein>
    <submittedName>
        <fullName evidence="7">Fusaric acid resistance-like family protein</fullName>
    </submittedName>
</protein>
<dbReference type="Pfam" id="PF13515">
    <property type="entry name" value="FUSC_2"/>
    <property type="match status" value="1"/>
</dbReference>
<reference evidence="7 8" key="1">
    <citation type="journal article" date="2012" name="J. Bacteriol.">
        <title>Genome sequence of Mycobacterium hassiacum DSM 44199, a rare source of heat-stable mycobacterial proteins.</title>
        <authorList>
            <person name="Tiago I."/>
            <person name="Maranha A."/>
            <person name="Mendes V."/>
            <person name="Alarico S."/>
            <person name="Moynihan P.J."/>
            <person name="Clarke A.J."/>
            <person name="Macedo-Ribeiro S."/>
            <person name="Pereira P.J."/>
            <person name="Empadinhas N."/>
        </authorList>
    </citation>
    <scope>NUCLEOTIDE SEQUENCE [LARGE SCALE GENOMIC DNA]</scope>
    <source>
        <strain evidence="8">DSM 44199 / CIP 105218 / JCM 12690 / 3849</strain>
    </source>
</reference>
<evidence type="ECO:0000256" key="3">
    <source>
        <dbReference type="ARBA" id="ARBA00022989"/>
    </source>
</evidence>
<dbReference type="eggNOG" id="COG1289">
    <property type="taxonomic scope" value="Bacteria"/>
</dbReference>
<evidence type="ECO:0000256" key="5">
    <source>
        <dbReference type="SAM" id="Phobius"/>
    </source>
</evidence>